<dbReference type="Proteomes" id="UP001596066">
    <property type="component" value="Unassembled WGS sequence"/>
</dbReference>
<sequence>MTFESPLARALASDQRPAFLARLGYELAMAERSAYRDSDLTPEQALRLVAFLNEVRLVLANQLVADTTGALVGHPDDALIERLAEHVQRADMGPFWARTVDRAARPR</sequence>
<dbReference type="EMBL" id="JBHSOC010000054">
    <property type="protein sequence ID" value="MFC5644780.1"/>
    <property type="molecule type" value="Genomic_DNA"/>
</dbReference>
<organism evidence="1 2">
    <name type="scientific">Kitasatospora cinereorecta</name>
    <dbReference type="NCBI Taxonomy" id="285560"/>
    <lineage>
        <taxon>Bacteria</taxon>
        <taxon>Bacillati</taxon>
        <taxon>Actinomycetota</taxon>
        <taxon>Actinomycetes</taxon>
        <taxon>Kitasatosporales</taxon>
        <taxon>Streptomycetaceae</taxon>
        <taxon>Kitasatospora</taxon>
    </lineage>
</organism>
<gene>
    <name evidence="1" type="ORF">ACFPZF_25910</name>
</gene>
<proteinExistence type="predicted"/>
<dbReference type="RefSeq" id="WP_346140794.1">
    <property type="nucleotide sequence ID" value="NZ_BAAAUA010000002.1"/>
</dbReference>
<comment type="caution">
    <text evidence="1">The sequence shown here is derived from an EMBL/GenBank/DDBJ whole genome shotgun (WGS) entry which is preliminary data.</text>
</comment>
<accession>A0ABW0VH63</accession>
<reference evidence="2" key="1">
    <citation type="journal article" date="2019" name="Int. J. Syst. Evol. Microbiol.">
        <title>The Global Catalogue of Microorganisms (GCM) 10K type strain sequencing project: providing services to taxonomists for standard genome sequencing and annotation.</title>
        <authorList>
            <consortium name="The Broad Institute Genomics Platform"/>
            <consortium name="The Broad Institute Genome Sequencing Center for Infectious Disease"/>
            <person name="Wu L."/>
            <person name="Ma J."/>
        </authorList>
    </citation>
    <scope>NUCLEOTIDE SEQUENCE [LARGE SCALE GENOMIC DNA]</scope>
    <source>
        <strain evidence="2">CGMCC 4.1622</strain>
    </source>
</reference>
<evidence type="ECO:0000313" key="2">
    <source>
        <dbReference type="Proteomes" id="UP001596066"/>
    </source>
</evidence>
<name>A0ABW0VH63_9ACTN</name>
<evidence type="ECO:0000313" key="1">
    <source>
        <dbReference type="EMBL" id="MFC5644780.1"/>
    </source>
</evidence>
<protein>
    <submittedName>
        <fullName evidence="1">Uncharacterized protein</fullName>
    </submittedName>
</protein>
<keyword evidence="2" id="KW-1185">Reference proteome</keyword>